<evidence type="ECO:0000313" key="3">
    <source>
        <dbReference type="Proteomes" id="UP001387215"/>
    </source>
</evidence>
<accession>A0ABU8D4T3</accession>
<organism evidence="2 3">
    <name type="scientific">Lysobacter firmicutimachus</name>
    <dbReference type="NCBI Taxonomy" id="1792846"/>
    <lineage>
        <taxon>Bacteria</taxon>
        <taxon>Pseudomonadati</taxon>
        <taxon>Pseudomonadota</taxon>
        <taxon>Gammaproteobacteria</taxon>
        <taxon>Lysobacterales</taxon>
        <taxon>Lysobacteraceae</taxon>
        <taxon>Lysobacter</taxon>
    </lineage>
</organism>
<evidence type="ECO:0000256" key="1">
    <source>
        <dbReference type="SAM" id="SignalP"/>
    </source>
</evidence>
<dbReference type="Proteomes" id="UP001387215">
    <property type="component" value="Unassembled WGS sequence"/>
</dbReference>
<keyword evidence="1" id="KW-0732">Signal</keyword>
<evidence type="ECO:0000313" key="2">
    <source>
        <dbReference type="EMBL" id="MEI2455107.1"/>
    </source>
</evidence>
<sequence>MLRRTRAPLFAFALAAFAAPALAAPAALTPEQVAELYLRVALAHDAEAGKRLNDYLKPAFDGKDAFDLAALAAAPKTLDESYATFADSVLSSLPKADPAQAKPAIIAAMKSQANAVANAQCKGVSNQQRPNDVRPGQTIATVTYRCQVPALKGGLEQLMADKGDPSSMSTQALLEGFATYRKALEQPAARRTVEGRIDLYGGDGQPWMTGSFAEAIDVVTDGMLNPPAAAPASAD</sequence>
<proteinExistence type="predicted"/>
<dbReference type="EMBL" id="JBANDL010000002">
    <property type="protein sequence ID" value="MEI2455107.1"/>
    <property type="molecule type" value="Genomic_DNA"/>
</dbReference>
<gene>
    <name evidence="2" type="ORF">V2J18_10510</name>
</gene>
<comment type="caution">
    <text evidence="2">The sequence shown here is derived from an EMBL/GenBank/DDBJ whole genome shotgun (WGS) entry which is preliminary data.</text>
</comment>
<dbReference type="RefSeq" id="WP_064749254.1">
    <property type="nucleotide sequence ID" value="NZ_JBANDL010000002.1"/>
</dbReference>
<feature type="chain" id="PRO_5045884436" evidence="1">
    <location>
        <begin position="24"/>
        <end position="235"/>
    </location>
</feature>
<name>A0ABU8D4T3_9GAMM</name>
<protein>
    <submittedName>
        <fullName evidence="2">Uncharacterized protein</fullName>
    </submittedName>
</protein>
<reference evidence="2 3" key="1">
    <citation type="submission" date="2024-02" db="EMBL/GenBank/DDBJ databases">
        <title>Lysobacter Genome Sequencing and Mining.</title>
        <authorList>
            <person name="Bierman J."/>
            <person name="Walker M.C."/>
        </authorList>
    </citation>
    <scope>NUCLEOTIDE SEQUENCE [LARGE SCALE GENOMIC DNA]</scope>
    <source>
        <strain evidence="2 3">PB6250</strain>
    </source>
</reference>
<keyword evidence="3" id="KW-1185">Reference proteome</keyword>
<feature type="signal peptide" evidence="1">
    <location>
        <begin position="1"/>
        <end position="23"/>
    </location>
</feature>